<dbReference type="HAMAP" id="MF_02114">
    <property type="entry name" value="CofC"/>
    <property type="match status" value="1"/>
</dbReference>
<keyword evidence="2 5" id="KW-0548">Nucleotidyltransferase</keyword>
<feature type="binding site" evidence="5">
    <location>
        <position position="152"/>
    </location>
    <ligand>
        <name>phosphoenolpyruvate</name>
        <dbReference type="ChEBI" id="CHEBI:58702"/>
    </ligand>
</feature>
<comment type="function">
    <text evidence="5">Guanylyltransferase that catalyzes the activation of phosphoenolpyruvate (PEP) as enolpyruvoyl-2-diphospho-5'-guanosine, via the condensation of PEP with GTP. It is involved in the biosynthesis of coenzyme F420, a hydride carrier cofactor.</text>
</comment>
<name>A0A840WQM9_9ACTN</name>
<dbReference type="GO" id="GO:0052645">
    <property type="term" value="P:F420-0 metabolic process"/>
    <property type="evidence" value="ECO:0007669"/>
    <property type="project" value="UniProtKB-UniRule"/>
</dbReference>
<dbReference type="UniPathway" id="UPA00071"/>
<dbReference type="InterPro" id="IPR002835">
    <property type="entry name" value="CofC"/>
</dbReference>
<evidence type="ECO:0000256" key="2">
    <source>
        <dbReference type="ARBA" id="ARBA00022695"/>
    </source>
</evidence>
<dbReference type="Pfam" id="PF01983">
    <property type="entry name" value="CofC"/>
    <property type="match status" value="1"/>
</dbReference>
<protein>
    <recommendedName>
        <fullName evidence="5">Phosphoenolpyruvate guanylyltransferase</fullName>
        <shortName evidence="5">PEP guanylyltransferase</shortName>
        <ecNumber evidence="5">2.7.7.105</ecNumber>
    </recommendedName>
</protein>
<proteinExistence type="inferred from homology"/>
<gene>
    <name evidence="5" type="primary">fbiD</name>
    <name evidence="6" type="ORF">HNR07_006438</name>
</gene>
<keyword evidence="3 5" id="KW-0547">Nucleotide-binding</keyword>
<dbReference type="EC" id="2.7.7.105" evidence="5"/>
<dbReference type="Proteomes" id="UP000579647">
    <property type="component" value="Unassembled WGS sequence"/>
</dbReference>
<organism evidence="6 7">
    <name type="scientific">Nocardiopsis metallicus</name>
    <dbReference type="NCBI Taxonomy" id="179819"/>
    <lineage>
        <taxon>Bacteria</taxon>
        <taxon>Bacillati</taxon>
        <taxon>Actinomycetota</taxon>
        <taxon>Actinomycetes</taxon>
        <taxon>Streptosporangiales</taxon>
        <taxon>Nocardiopsidaceae</taxon>
        <taxon>Nocardiopsis</taxon>
    </lineage>
</organism>
<dbReference type="InterPro" id="IPR029044">
    <property type="entry name" value="Nucleotide-diphossugar_trans"/>
</dbReference>
<evidence type="ECO:0000313" key="7">
    <source>
        <dbReference type="Proteomes" id="UP000579647"/>
    </source>
</evidence>
<dbReference type="PANTHER" id="PTHR40392">
    <property type="entry name" value="2-PHOSPHO-L-LACTATE GUANYLYLTRANSFERASE"/>
    <property type="match status" value="1"/>
</dbReference>
<dbReference type="AlphaFoldDB" id="A0A840WQM9"/>
<comment type="caution">
    <text evidence="6">The sequence shown here is derived from an EMBL/GenBank/DDBJ whole genome shotgun (WGS) entry which is preliminary data.</text>
</comment>
<comment type="catalytic activity">
    <reaction evidence="5">
        <text>phosphoenolpyruvate + GTP + H(+) = enolpyruvoyl-2-diphospho-5'-guanosine + diphosphate</text>
        <dbReference type="Rhea" id="RHEA:30519"/>
        <dbReference type="ChEBI" id="CHEBI:15378"/>
        <dbReference type="ChEBI" id="CHEBI:33019"/>
        <dbReference type="ChEBI" id="CHEBI:37565"/>
        <dbReference type="ChEBI" id="CHEBI:58702"/>
        <dbReference type="ChEBI" id="CHEBI:143701"/>
        <dbReference type="EC" id="2.7.7.105"/>
    </reaction>
</comment>
<comment type="caution">
    <text evidence="5">Lacks conserved residue(s) required for the propagation of feature annotation.</text>
</comment>
<dbReference type="SUPFAM" id="SSF53448">
    <property type="entry name" value="Nucleotide-diphospho-sugar transferases"/>
    <property type="match status" value="1"/>
</dbReference>
<dbReference type="NCBIfam" id="TIGR03552">
    <property type="entry name" value="F420_cofC"/>
    <property type="match status" value="1"/>
</dbReference>
<keyword evidence="1 5" id="KW-0808">Transferase</keyword>
<evidence type="ECO:0000256" key="1">
    <source>
        <dbReference type="ARBA" id="ARBA00022679"/>
    </source>
</evidence>
<dbReference type="GO" id="GO:0043814">
    <property type="term" value="F:phospholactate guanylyltransferase activity"/>
    <property type="evidence" value="ECO:0007669"/>
    <property type="project" value="InterPro"/>
</dbReference>
<accession>A0A840WQM9</accession>
<dbReference type="PANTHER" id="PTHR40392:SF1">
    <property type="entry name" value="2-PHOSPHO-L-LACTATE GUANYLYLTRANSFERASE"/>
    <property type="match status" value="1"/>
</dbReference>
<comment type="similarity">
    <text evidence="5">Belongs to the CofC family.</text>
</comment>
<keyword evidence="4 5" id="KW-0342">GTP-binding</keyword>
<feature type="binding site" evidence="5">
    <location>
        <position position="171"/>
    </location>
    <ligand>
        <name>phosphoenolpyruvate</name>
        <dbReference type="ChEBI" id="CHEBI:58702"/>
    </ligand>
</feature>
<dbReference type="Gene3D" id="3.90.550.10">
    <property type="entry name" value="Spore Coat Polysaccharide Biosynthesis Protein SpsA, Chain A"/>
    <property type="match status" value="1"/>
</dbReference>
<comment type="pathway">
    <text evidence="5">Cofactor biosynthesis; coenzyme F420 biosynthesis.</text>
</comment>
<dbReference type="EMBL" id="JACHDO010000001">
    <property type="protein sequence ID" value="MBB5495301.1"/>
    <property type="molecule type" value="Genomic_DNA"/>
</dbReference>
<keyword evidence="7" id="KW-1185">Reference proteome</keyword>
<reference evidence="6 7" key="1">
    <citation type="submission" date="2020-08" db="EMBL/GenBank/DDBJ databases">
        <title>Sequencing the genomes of 1000 actinobacteria strains.</title>
        <authorList>
            <person name="Klenk H.-P."/>
        </authorList>
    </citation>
    <scope>NUCLEOTIDE SEQUENCE [LARGE SCALE GENOMIC DNA]</scope>
    <source>
        <strain evidence="6 7">DSM 44598</strain>
    </source>
</reference>
<evidence type="ECO:0000313" key="6">
    <source>
        <dbReference type="EMBL" id="MBB5495301.1"/>
    </source>
</evidence>
<evidence type="ECO:0000256" key="5">
    <source>
        <dbReference type="HAMAP-Rule" id="MF_02114"/>
    </source>
</evidence>
<evidence type="ECO:0000256" key="3">
    <source>
        <dbReference type="ARBA" id="ARBA00022741"/>
    </source>
</evidence>
<dbReference type="GO" id="GO:0005525">
    <property type="term" value="F:GTP binding"/>
    <property type="evidence" value="ECO:0007669"/>
    <property type="project" value="UniProtKB-KW"/>
</dbReference>
<sequence>MTGFGERSGASHVGVRWSLIVPVKHLGLAKTRLARTAGELREDLALAIACDTVAAARSCPATGAVFAVTEDPRARAELAGLGAVVVGGEPGGGLNPALEHGARIAAARLPGFGVCALSADLPALRPAELERVLAAAAAHGRSFLADSPGVGTTLLAASPGLRLAPAFEGASRARHLAGGARELLVPGTESVRRDVDTPEDLTAAAALGVGPRTRELLKRVAACAPSDAC</sequence>
<evidence type="ECO:0000256" key="4">
    <source>
        <dbReference type="ARBA" id="ARBA00023134"/>
    </source>
</evidence>